<name>A0A5C5V4I8_9BACT</name>
<organism evidence="1 2">
    <name type="scientific">Blastopirellula retiformator</name>
    <dbReference type="NCBI Taxonomy" id="2527970"/>
    <lineage>
        <taxon>Bacteria</taxon>
        <taxon>Pseudomonadati</taxon>
        <taxon>Planctomycetota</taxon>
        <taxon>Planctomycetia</taxon>
        <taxon>Pirellulales</taxon>
        <taxon>Pirellulaceae</taxon>
        <taxon>Blastopirellula</taxon>
    </lineage>
</organism>
<dbReference type="GO" id="GO:0005737">
    <property type="term" value="C:cytoplasm"/>
    <property type="evidence" value="ECO:0007669"/>
    <property type="project" value="TreeGrafter"/>
</dbReference>
<gene>
    <name evidence="1" type="primary">pspA</name>
    <name evidence="1" type="ORF">Enr8_24200</name>
</gene>
<evidence type="ECO:0000313" key="1">
    <source>
        <dbReference type="EMBL" id="TWT32615.1"/>
    </source>
</evidence>
<reference evidence="1 2" key="1">
    <citation type="submission" date="2019-02" db="EMBL/GenBank/DDBJ databases">
        <title>Deep-cultivation of Planctomycetes and their phenomic and genomic characterization uncovers novel biology.</title>
        <authorList>
            <person name="Wiegand S."/>
            <person name="Jogler M."/>
            <person name="Boedeker C."/>
            <person name="Pinto D."/>
            <person name="Vollmers J."/>
            <person name="Rivas-Marin E."/>
            <person name="Kohn T."/>
            <person name="Peeters S.H."/>
            <person name="Heuer A."/>
            <person name="Rast P."/>
            <person name="Oberbeckmann S."/>
            <person name="Bunk B."/>
            <person name="Jeske O."/>
            <person name="Meyerdierks A."/>
            <person name="Storesund J.E."/>
            <person name="Kallscheuer N."/>
            <person name="Luecker S."/>
            <person name="Lage O.M."/>
            <person name="Pohl T."/>
            <person name="Merkel B.J."/>
            <person name="Hornburger P."/>
            <person name="Mueller R.-W."/>
            <person name="Bruemmer F."/>
            <person name="Labrenz M."/>
            <person name="Spormann A.M."/>
            <person name="Op Den Camp H."/>
            <person name="Overmann J."/>
            <person name="Amann R."/>
            <person name="Jetten M.S.M."/>
            <person name="Mascher T."/>
            <person name="Medema M.H."/>
            <person name="Devos D.P."/>
            <person name="Kaster A.-K."/>
            <person name="Ovreas L."/>
            <person name="Rohde M."/>
            <person name="Galperin M.Y."/>
            <person name="Jogler C."/>
        </authorList>
    </citation>
    <scope>NUCLEOTIDE SEQUENCE [LARGE SCALE GENOMIC DNA]</scope>
    <source>
        <strain evidence="1 2">Enr8</strain>
    </source>
</reference>
<dbReference type="GO" id="GO:0016791">
    <property type="term" value="F:phosphatase activity"/>
    <property type="evidence" value="ECO:0007669"/>
    <property type="project" value="TreeGrafter"/>
</dbReference>
<dbReference type="InterPro" id="IPR013078">
    <property type="entry name" value="His_Pase_superF_clade-1"/>
</dbReference>
<dbReference type="AlphaFoldDB" id="A0A5C5V4I8"/>
<dbReference type="RefSeq" id="WP_146431782.1">
    <property type="nucleotide sequence ID" value="NZ_SJPF01000003.1"/>
</dbReference>
<protein>
    <submittedName>
        <fullName evidence="1">Phosphoserine phosphatase 1</fullName>
        <ecNumber evidence="1">3.1.3.3</ecNumber>
    </submittedName>
</protein>
<proteinExistence type="predicted"/>
<keyword evidence="2" id="KW-1185">Reference proteome</keyword>
<dbReference type="EMBL" id="SJPF01000003">
    <property type="protein sequence ID" value="TWT32615.1"/>
    <property type="molecule type" value="Genomic_DNA"/>
</dbReference>
<dbReference type="SUPFAM" id="SSF53254">
    <property type="entry name" value="Phosphoglycerate mutase-like"/>
    <property type="match status" value="1"/>
</dbReference>
<dbReference type="OrthoDB" id="9781415at2"/>
<evidence type="ECO:0000313" key="2">
    <source>
        <dbReference type="Proteomes" id="UP000318878"/>
    </source>
</evidence>
<dbReference type="InterPro" id="IPR050275">
    <property type="entry name" value="PGM_Phosphatase"/>
</dbReference>
<dbReference type="CDD" id="cd07067">
    <property type="entry name" value="HP_PGM_like"/>
    <property type="match status" value="1"/>
</dbReference>
<comment type="caution">
    <text evidence="1">The sequence shown here is derived from an EMBL/GenBank/DDBJ whole genome shotgun (WGS) entry which is preliminary data.</text>
</comment>
<keyword evidence="1" id="KW-0378">Hydrolase</keyword>
<dbReference type="Proteomes" id="UP000318878">
    <property type="component" value="Unassembled WGS sequence"/>
</dbReference>
<dbReference type="PANTHER" id="PTHR48100">
    <property type="entry name" value="BROAD-SPECIFICITY PHOSPHATASE YOR283W-RELATED"/>
    <property type="match status" value="1"/>
</dbReference>
<dbReference type="PANTHER" id="PTHR48100:SF59">
    <property type="entry name" value="ADENOSYLCOBALAMIN_ALPHA-RIBAZOLE PHOSPHATASE"/>
    <property type="match status" value="1"/>
</dbReference>
<dbReference type="InterPro" id="IPR029033">
    <property type="entry name" value="His_PPase_superfam"/>
</dbReference>
<dbReference type="Gene3D" id="3.40.50.1240">
    <property type="entry name" value="Phosphoglycerate mutase-like"/>
    <property type="match status" value="1"/>
</dbReference>
<dbReference type="EC" id="3.1.3.3" evidence="1"/>
<sequence>MLRVALIRPGCTDYDLQGRIRGTLNIPLNDQGIAQVQHAAHEMADLSVDVVYCGPCQPAMQAAEIVAKVHSAKVKKIDKFRNLDVGLWQGKLITEVKQNQPKVYRQWQENPDGICPPEGEMLADARTRVRTALDKICKKYQNSKSVAAIVTPEPIASVIRCALLHHCIGDLWKAEEGNCGSWELIEIAPQPALR</sequence>
<dbReference type="Pfam" id="PF00300">
    <property type="entry name" value="His_Phos_1"/>
    <property type="match status" value="1"/>
</dbReference>
<accession>A0A5C5V4I8</accession>